<feature type="binding site" evidence="6">
    <location>
        <position position="301"/>
    </location>
    <ligand>
        <name>substrate</name>
    </ligand>
</feature>
<dbReference type="EMBL" id="JBBFGL010000001">
    <property type="protein sequence ID" value="MEJ5194593.1"/>
    <property type="molecule type" value="Genomic_DNA"/>
</dbReference>
<dbReference type="InterPro" id="IPR009006">
    <property type="entry name" value="Ala_racemase/Decarboxylase_C"/>
</dbReference>
<evidence type="ECO:0000313" key="9">
    <source>
        <dbReference type="Proteomes" id="UP001373196"/>
    </source>
</evidence>
<dbReference type="Gene3D" id="3.20.20.10">
    <property type="entry name" value="Alanine racemase"/>
    <property type="match status" value="1"/>
</dbReference>
<dbReference type="CDD" id="cd06829">
    <property type="entry name" value="PLPDE_III_CANSDC"/>
    <property type="match status" value="1"/>
</dbReference>
<dbReference type="PANTHER" id="PTHR43727">
    <property type="entry name" value="DIAMINOPIMELATE DECARBOXYLASE"/>
    <property type="match status" value="1"/>
</dbReference>
<dbReference type="SUPFAM" id="SSF51419">
    <property type="entry name" value="PLP-binding barrel"/>
    <property type="match status" value="1"/>
</dbReference>
<dbReference type="InterPro" id="IPR029066">
    <property type="entry name" value="PLP-binding_barrel"/>
</dbReference>
<organism evidence="8 9">
    <name type="scientific">Faecalibacterium wellingii</name>
    <dbReference type="NCBI Taxonomy" id="2929491"/>
    <lineage>
        <taxon>Bacteria</taxon>
        <taxon>Bacillati</taxon>
        <taxon>Bacillota</taxon>
        <taxon>Clostridia</taxon>
        <taxon>Eubacteriales</taxon>
        <taxon>Oscillospiraceae</taxon>
        <taxon>Faecalibacterium</taxon>
    </lineage>
</organism>
<evidence type="ECO:0000256" key="6">
    <source>
        <dbReference type="PIRSR" id="PIRSR038941-1"/>
    </source>
</evidence>
<accession>A0AB35Y7T6</accession>
<dbReference type="GO" id="GO:0045312">
    <property type="term" value="P:nor-spermidine biosynthetic process"/>
    <property type="evidence" value="ECO:0007669"/>
    <property type="project" value="InterPro"/>
</dbReference>
<dbReference type="Gene3D" id="2.40.37.10">
    <property type="entry name" value="Lyase, Ornithine Decarboxylase, Chain A, domain 1"/>
    <property type="match status" value="1"/>
</dbReference>
<keyword evidence="5" id="KW-0456">Lyase</keyword>
<evidence type="ECO:0000256" key="5">
    <source>
        <dbReference type="ARBA" id="ARBA00023239"/>
    </source>
</evidence>
<dbReference type="PIRSF" id="PIRSF038941">
    <property type="entry name" value="NspC"/>
    <property type="match status" value="1"/>
</dbReference>
<dbReference type="InterPro" id="IPR022643">
    <property type="entry name" value="De-COase2_C"/>
</dbReference>
<dbReference type="InterPro" id="IPR005730">
    <property type="entry name" value="Nsp_de-COase"/>
</dbReference>
<sequence>MQVHDSRPPFAGLANLTDEALASLPTPCYLLDEAQLRRNGEILLGVQQRTGCRILLAQKAFSNFDLYPVLAPYLAGTEASGLYESRLGREELPEKENHVFCAAYRADEFPELLQYADHIVFNSPSQLAKFGPAAKAAGKSVGLRINPQRSTQDGHEIYDPCAPGSRLGTTRAQWDAALQQHPELPALLDGLHFHTLCEQNADALAETLPAVEAAFGDLLPRMKWLNFGGGHHITRPDYDLSLLEKCITGMQAKYGVQVYLEPGEAWALNAGYLVTTVLDTLQNGDTSLAILDLSAACHTPDVIEMPYRPPLLDAGEPGEKPCTVRLGGPTCLAGDVIGDYSFAAPLTEGQRLIFGDMAIYSTCKNNTFNGMPLPDIWQLCADGTLRRLAHFGYGDFKYRLGSRGGSAQPTTSVQI</sequence>
<feature type="binding site" evidence="6">
    <location>
        <position position="264"/>
    </location>
    <ligand>
        <name>substrate</name>
    </ligand>
</feature>
<comment type="caution">
    <text evidence="8">The sequence shown here is derived from an EMBL/GenBank/DDBJ whole genome shotgun (WGS) entry which is preliminary data.</text>
</comment>
<dbReference type="GO" id="GO:0008295">
    <property type="term" value="P:spermidine biosynthetic process"/>
    <property type="evidence" value="ECO:0007669"/>
    <property type="project" value="UniProtKB-KW"/>
</dbReference>
<dbReference type="GO" id="GO:0008836">
    <property type="term" value="F:diaminopimelate decarboxylase activity"/>
    <property type="evidence" value="ECO:0007669"/>
    <property type="project" value="TreeGrafter"/>
</dbReference>
<keyword evidence="4" id="KW-0745">Spermidine biosynthesis</keyword>
<feature type="domain" description="Orn/DAP/Arg decarboxylase 2 C-terminal" evidence="7">
    <location>
        <begin position="159"/>
        <end position="357"/>
    </location>
</feature>
<dbReference type="AlphaFoldDB" id="A0AB35Y7T6"/>
<keyword evidence="3" id="KW-0663">Pyridoxal phosphate</keyword>
<dbReference type="Pfam" id="PF00278">
    <property type="entry name" value="Orn_DAP_Arg_deC"/>
    <property type="match status" value="1"/>
</dbReference>
<evidence type="ECO:0000256" key="2">
    <source>
        <dbReference type="ARBA" id="ARBA00022793"/>
    </source>
</evidence>
<evidence type="ECO:0000256" key="1">
    <source>
        <dbReference type="ARBA" id="ARBA00001933"/>
    </source>
</evidence>
<evidence type="ECO:0000259" key="7">
    <source>
        <dbReference type="Pfam" id="PF00278"/>
    </source>
</evidence>
<name>A0AB35Y7T6_9FIRM</name>
<dbReference type="Proteomes" id="UP001373196">
    <property type="component" value="Unassembled WGS sequence"/>
</dbReference>
<dbReference type="PANTHER" id="PTHR43727:SF1">
    <property type="entry name" value="CARBOXYNORSPERMIDINE_CARBOXYSPERMIDINE DECARBOXYLASE"/>
    <property type="match status" value="1"/>
</dbReference>
<evidence type="ECO:0000313" key="8">
    <source>
        <dbReference type="EMBL" id="MEJ5194593.1"/>
    </source>
</evidence>
<keyword evidence="2" id="KW-0210">Decarboxylase</keyword>
<proteinExistence type="predicted"/>
<protein>
    <submittedName>
        <fullName evidence="8">Carboxynorspermidine decarboxylase</fullName>
    </submittedName>
</protein>
<dbReference type="RefSeq" id="WP_339394416.1">
    <property type="nucleotide sequence ID" value="NZ_JBBFGL010000001.1"/>
</dbReference>
<evidence type="ECO:0000256" key="4">
    <source>
        <dbReference type="ARBA" id="ARBA00023066"/>
    </source>
</evidence>
<gene>
    <name evidence="8" type="ORF">WF834_00120</name>
</gene>
<dbReference type="SUPFAM" id="SSF50621">
    <property type="entry name" value="Alanine racemase C-terminal domain-like"/>
    <property type="match status" value="1"/>
</dbReference>
<comment type="cofactor">
    <cofactor evidence="1">
        <name>pyridoxal 5'-phosphate</name>
        <dbReference type="ChEBI" id="CHEBI:597326"/>
    </cofactor>
</comment>
<evidence type="ECO:0000256" key="3">
    <source>
        <dbReference type="ARBA" id="ARBA00022898"/>
    </source>
</evidence>
<reference evidence="8" key="1">
    <citation type="submission" date="2024-03" db="EMBL/GenBank/DDBJ databases">
        <authorList>
            <person name="Plomp N."/>
            <person name="Harmsen H.J."/>
        </authorList>
    </citation>
    <scope>NUCLEOTIDE SEQUENCE</scope>
    <source>
        <strain evidence="8">HTF-128</strain>
    </source>
</reference>
<dbReference type="GO" id="GO:0009089">
    <property type="term" value="P:lysine biosynthetic process via diaminopimelate"/>
    <property type="evidence" value="ECO:0007669"/>
    <property type="project" value="TreeGrafter"/>
</dbReference>